<gene>
    <name evidence="1" type="ORF">BEMITA_LOCUS10672</name>
</gene>
<evidence type="ECO:0000313" key="2">
    <source>
        <dbReference type="Proteomes" id="UP001152759"/>
    </source>
</evidence>
<reference evidence="1" key="1">
    <citation type="submission" date="2021-12" db="EMBL/GenBank/DDBJ databases">
        <authorList>
            <person name="King R."/>
        </authorList>
    </citation>
    <scope>NUCLEOTIDE SEQUENCE</scope>
</reference>
<proteinExistence type="predicted"/>
<dbReference type="Proteomes" id="UP001152759">
    <property type="component" value="Chromosome 6"/>
</dbReference>
<dbReference type="EMBL" id="OU963867">
    <property type="protein sequence ID" value="CAH0392116.1"/>
    <property type="molecule type" value="Genomic_DNA"/>
</dbReference>
<keyword evidence="2" id="KW-1185">Reference proteome</keyword>
<dbReference type="AlphaFoldDB" id="A0A9P0ADH5"/>
<sequence length="364" mass="40740">MAEHQDPVVALMDRANEIRGFADQLPLWGEFVQTEPLLREFVLGNVNIAPYSNGFNNAALVNGARVLCHGRQGNVPAADQTLLLATIGEAIFPNLRTRRLPEAEARQLLRLAVSQTLDFPDPDVANAIREKAIQLYPAPADDTALELSIREGSAENAMFILVAGMEQHRRKFPTFGTELLLETILAIVKTGECTIEFLNKIAEGCLLFGYRIQPDRELIKATYMTFGDYLNSGDVVAMIAYWKTLIPNQCLRIKLTVEQVDWHNLTCYSSIKSALGLHKNFYWANLFGLHTYYAQLGRFKIAFDLIQDDKYYGFNKDLGAASSTHYKDLAGASILLLIKADNEKGLRKYKGMANTINNVAYVKL</sequence>
<accession>A0A9P0ADH5</accession>
<organism evidence="1 2">
    <name type="scientific">Bemisia tabaci</name>
    <name type="common">Sweetpotato whitefly</name>
    <name type="synonym">Aleurodes tabaci</name>
    <dbReference type="NCBI Taxonomy" id="7038"/>
    <lineage>
        <taxon>Eukaryota</taxon>
        <taxon>Metazoa</taxon>
        <taxon>Ecdysozoa</taxon>
        <taxon>Arthropoda</taxon>
        <taxon>Hexapoda</taxon>
        <taxon>Insecta</taxon>
        <taxon>Pterygota</taxon>
        <taxon>Neoptera</taxon>
        <taxon>Paraneoptera</taxon>
        <taxon>Hemiptera</taxon>
        <taxon>Sternorrhyncha</taxon>
        <taxon>Aleyrodoidea</taxon>
        <taxon>Aleyrodidae</taxon>
        <taxon>Aleyrodinae</taxon>
        <taxon>Bemisia</taxon>
    </lineage>
</organism>
<name>A0A9P0ADH5_BEMTA</name>
<protein>
    <submittedName>
        <fullName evidence="1">Uncharacterized protein</fullName>
    </submittedName>
</protein>
<evidence type="ECO:0000313" key="1">
    <source>
        <dbReference type="EMBL" id="CAH0392116.1"/>
    </source>
</evidence>